<name>A0ABP0J8S1_9DINO</name>
<accession>A0ABP0J8S1</accession>
<dbReference type="InterPro" id="IPR002048">
    <property type="entry name" value="EF_hand_dom"/>
</dbReference>
<feature type="domain" description="EF-hand" evidence="5">
    <location>
        <begin position="476"/>
        <end position="511"/>
    </location>
</feature>
<comment type="caution">
    <text evidence="6">The sequence shown here is derived from an EMBL/GenBank/DDBJ whole genome shotgun (WGS) entry which is preliminary data.</text>
</comment>
<evidence type="ECO:0000259" key="5">
    <source>
        <dbReference type="PROSITE" id="PS50222"/>
    </source>
</evidence>
<keyword evidence="2" id="KW-0677">Repeat</keyword>
<dbReference type="PROSITE" id="PS00018">
    <property type="entry name" value="EF_HAND_1"/>
    <property type="match status" value="5"/>
</dbReference>
<dbReference type="PANTHER" id="PTHR34524">
    <property type="entry name" value="CALCYPHOSIN"/>
    <property type="match status" value="1"/>
</dbReference>
<dbReference type="InterPro" id="IPR011992">
    <property type="entry name" value="EF-hand-dom_pair"/>
</dbReference>
<dbReference type="InterPro" id="IPR018247">
    <property type="entry name" value="EF_Hand_1_Ca_BS"/>
</dbReference>
<feature type="region of interest" description="Disordered" evidence="4">
    <location>
        <begin position="542"/>
        <end position="566"/>
    </location>
</feature>
<dbReference type="Pfam" id="PF13202">
    <property type="entry name" value="EF-hand_5"/>
    <property type="match status" value="2"/>
</dbReference>
<evidence type="ECO:0000256" key="1">
    <source>
        <dbReference type="ARBA" id="ARBA00022723"/>
    </source>
</evidence>
<dbReference type="InterPro" id="IPR051581">
    <property type="entry name" value="Ca-bind"/>
</dbReference>
<dbReference type="EMBL" id="CAXAMM010006335">
    <property type="protein sequence ID" value="CAK9010729.1"/>
    <property type="molecule type" value="Genomic_DNA"/>
</dbReference>
<dbReference type="Proteomes" id="UP001642464">
    <property type="component" value="Unassembled WGS sequence"/>
</dbReference>
<feature type="compositionally biased region" description="Basic and acidic residues" evidence="4">
    <location>
        <begin position="27"/>
        <end position="40"/>
    </location>
</feature>
<evidence type="ECO:0000256" key="2">
    <source>
        <dbReference type="ARBA" id="ARBA00022737"/>
    </source>
</evidence>
<dbReference type="PANTHER" id="PTHR34524:SF6">
    <property type="entry name" value="CALCYPHOSINE LIKE"/>
    <property type="match status" value="1"/>
</dbReference>
<evidence type="ECO:0000313" key="7">
    <source>
        <dbReference type="Proteomes" id="UP001642464"/>
    </source>
</evidence>
<keyword evidence="3" id="KW-0106">Calcium</keyword>
<organism evidence="6 7">
    <name type="scientific">Durusdinium trenchii</name>
    <dbReference type="NCBI Taxonomy" id="1381693"/>
    <lineage>
        <taxon>Eukaryota</taxon>
        <taxon>Sar</taxon>
        <taxon>Alveolata</taxon>
        <taxon>Dinophyceae</taxon>
        <taxon>Suessiales</taxon>
        <taxon>Symbiodiniaceae</taxon>
        <taxon>Durusdinium</taxon>
    </lineage>
</organism>
<evidence type="ECO:0000256" key="3">
    <source>
        <dbReference type="ARBA" id="ARBA00022837"/>
    </source>
</evidence>
<dbReference type="Gene3D" id="1.10.238.10">
    <property type="entry name" value="EF-hand"/>
    <property type="match status" value="3"/>
</dbReference>
<keyword evidence="1" id="KW-0479">Metal-binding</keyword>
<gene>
    <name evidence="6" type="ORF">SCF082_LOCUS10800</name>
</gene>
<protein>
    <recommendedName>
        <fullName evidence="5">EF-hand domain-containing protein</fullName>
    </recommendedName>
</protein>
<dbReference type="SUPFAM" id="SSF47473">
    <property type="entry name" value="EF-hand"/>
    <property type="match status" value="2"/>
</dbReference>
<keyword evidence="7" id="KW-1185">Reference proteome</keyword>
<evidence type="ECO:0000313" key="6">
    <source>
        <dbReference type="EMBL" id="CAK9010729.1"/>
    </source>
</evidence>
<sequence length="746" mass="84519">MSRLLPGSVMASLTESASDSDSDSSDSSDHGESPDQAEGRRQARLLRKILVDLEGSVLRAWRKFFEDTDSSGRINEFQFVRMCRQIKFPADPIQVFRYLDDDGSGELTLEEMDPEGNYIWATFVEWCSQNFAGGADFVQKLLPKNAKEKKLTASQFKEGIVKSGWSHGEEQLLFRAVDLNADQVIDVNDLKWLDVQAKRAQIKRTARQRALKERRKQTLNPKMVSVTMNEFKERLKRMCGNYLRAWRLALSPNDSVTISRTQFLTACSNLGFKDAGKVLWHAFGKDELSQVSLDFLDVETAEVLAHFQRVVQQLGGVQAAWRVFDKKDVKRVKLPEFLETMKQVAPSLPAKQLFNGLDLDANGRLAVDDFKFLEKWKLPEYLTAKPSEEAKNAVKRQLMLVYKSYLKAWRVALDQDNSNRCSWPEFQAACRKVGFMGDVAGAWRALDADLSGSITLLEIDSESSSVLANFKAWADQNFGGIRSAFAVFDDDGSNSVTLREWRHACRIYGFNQGASSLFKQLDAEGMGSLSLDQVAFLDDWDFQPEKESPPATPRPDATMRSAASKGRPSVKNFSFVSQQSFVAFRRKHHKLQGLAPPERNCWHTLPCRRPRPPSRGPSTGLPGAYCSRCRARGACRHFARLDGVRSLAASPRAAGYEMLMSPDPRDPPMVKISRFRWLRERRVAERAERHERPKTTPADFHHDAEVQHAALQRFPMGTVDFHMHFLDQASRQLVQSAYFQPKEANS</sequence>
<feature type="region of interest" description="Disordered" evidence="4">
    <location>
        <begin position="1"/>
        <end position="40"/>
    </location>
</feature>
<evidence type="ECO:0000256" key="4">
    <source>
        <dbReference type="SAM" id="MobiDB-lite"/>
    </source>
</evidence>
<reference evidence="6 7" key="1">
    <citation type="submission" date="2024-02" db="EMBL/GenBank/DDBJ databases">
        <authorList>
            <person name="Chen Y."/>
            <person name="Shah S."/>
            <person name="Dougan E. K."/>
            <person name="Thang M."/>
            <person name="Chan C."/>
        </authorList>
    </citation>
    <scope>NUCLEOTIDE SEQUENCE [LARGE SCALE GENOMIC DNA]</scope>
</reference>
<proteinExistence type="predicted"/>
<dbReference type="PROSITE" id="PS50222">
    <property type="entry name" value="EF_HAND_2"/>
    <property type="match status" value="1"/>
</dbReference>